<dbReference type="Proteomes" id="UP000308886">
    <property type="component" value="Unassembled WGS sequence"/>
</dbReference>
<protein>
    <submittedName>
        <fullName evidence="1">Energy transducer TonB</fullName>
    </submittedName>
</protein>
<name>A0AC61QPN4_9BACT</name>
<keyword evidence="2" id="KW-1185">Reference proteome</keyword>
<comment type="caution">
    <text evidence="1">The sequence shown here is derived from an EMBL/GenBank/DDBJ whole genome shotgun (WGS) entry which is preliminary data.</text>
</comment>
<dbReference type="EMBL" id="SRZC01000013">
    <property type="protein sequence ID" value="TGX81834.1"/>
    <property type="molecule type" value="Genomic_DNA"/>
</dbReference>
<evidence type="ECO:0000313" key="1">
    <source>
        <dbReference type="EMBL" id="TGX81834.1"/>
    </source>
</evidence>
<evidence type="ECO:0000313" key="2">
    <source>
        <dbReference type="Proteomes" id="UP000308886"/>
    </source>
</evidence>
<organism evidence="1 2">
    <name type="scientific">Palleniella muris</name>
    <dbReference type="NCBI Taxonomy" id="3038145"/>
    <lineage>
        <taxon>Bacteria</taxon>
        <taxon>Pseudomonadati</taxon>
        <taxon>Bacteroidota</taxon>
        <taxon>Bacteroidia</taxon>
        <taxon>Bacteroidales</taxon>
        <taxon>Prevotellaceae</taxon>
        <taxon>Palleniella</taxon>
    </lineage>
</organism>
<proteinExistence type="predicted"/>
<reference evidence="1" key="1">
    <citation type="submission" date="2019-04" db="EMBL/GenBank/DDBJ databases">
        <title>Microbes associate with the intestines of laboratory mice.</title>
        <authorList>
            <person name="Navarre W."/>
            <person name="Wong E."/>
            <person name="Huang K."/>
            <person name="Tropini C."/>
            <person name="Ng K."/>
            <person name="Yu B."/>
        </authorList>
    </citation>
    <scope>NUCLEOTIDE SEQUENCE</scope>
    <source>
        <strain evidence="1">NM73_A23</strain>
    </source>
</reference>
<accession>A0AC61QPN4</accession>
<sequence length="251" mass="28108">MYICILFYNIITILIVRKTYRADIDRLRPKIFLLAFIAVVGMFLLVLQWQSVNFTSRLLEDISDDVEVDMDFLASLKPEEDVIAAKVHEQPSSTDQINKVDELTDQAELEELKEQVKFTTSESDNADQLKESEADPIAPANASVAGEDVPLRVVEQLPEFPGGMSIFMTWLTNELHYPPSCRKANQQGTVSVKFVVEKDGSITNVEIAKPSYAPLNTEALRVIKAMPKWKPGQEKGKPARTVVAIPIVFAL</sequence>
<gene>
    <name evidence="1" type="ORF">E5358_08820</name>
</gene>